<dbReference type="EMBL" id="JASCZI010121144">
    <property type="protein sequence ID" value="MED6160104.1"/>
    <property type="molecule type" value="Genomic_DNA"/>
</dbReference>
<accession>A0ABU6UGC6</accession>
<sequence length="203" mass="22771">MIIANPRLDELSPRGNKPPQGGGINTYPHILSIHNCEDTDLTMDSSKPRVTGINSPAVQAWRESADNLEVVRTQVNPAVTRKHTHAFTHQVVSVSQGPHPCWQGRTNSDARSVLCVRTEASGAYVRIGAEITNWACLPRLDVYAWLPLVRMHRLQLCPSRFCCDLFAPFALFNHFRSELSLLNPETLEHTHQGIVRNGKQFKT</sequence>
<reference evidence="2 3" key="1">
    <citation type="journal article" date="2023" name="Plants (Basel)">
        <title>Bridging the Gap: Combining Genomics and Transcriptomics Approaches to Understand Stylosanthes scabra, an Orphan Legume from the Brazilian Caatinga.</title>
        <authorList>
            <person name="Ferreira-Neto J.R.C."/>
            <person name="da Silva M.D."/>
            <person name="Binneck E."/>
            <person name="de Melo N.F."/>
            <person name="da Silva R.H."/>
            <person name="de Melo A.L.T.M."/>
            <person name="Pandolfi V."/>
            <person name="Bustamante F.O."/>
            <person name="Brasileiro-Vidal A.C."/>
            <person name="Benko-Iseppon A.M."/>
        </authorList>
    </citation>
    <scope>NUCLEOTIDE SEQUENCE [LARGE SCALE GENOMIC DNA]</scope>
    <source>
        <tissue evidence="2">Leaves</tissue>
    </source>
</reference>
<evidence type="ECO:0000256" key="1">
    <source>
        <dbReference type="SAM" id="MobiDB-lite"/>
    </source>
</evidence>
<organism evidence="2 3">
    <name type="scientific">Stylosanthes scabra</name>
    <dbReference type="NCBI Taxonomy" id="79078"/>
    <lineage>
        <taxon>Eukaryota</taxon>
        <taxon>Viridiplantae</taxon>
        <taxon>Streptophyta</taxon>
        <taxon>Embryophyta</taxon>
        <taxon>Tracheophyta</taxon>
        <taxon>Spermatophyta</taxon>
        <taxon>Magnoliopsida</taxon>
        <taxon>eudicotyledons</taxon>
        <taxon>Gunneridae</taxon>
        <taxon>Pentapetalae</taxon>
        <taxon>rosids</taxon>
        <taxon>fabids</taxon>
        <taxon>Fabales</taxon>
        <taxon>Fabaceae</taxon>
        <taxon>Papilionoideae</taxon>
        <taxon>50 kb inversion clade</taxon>
        <taxon>dalbergioids sensu lato</taxon>
        <taxon>Dalbergieae</taxon>
        <taxon>Pterocarpus clade</taxon>
        <taxon>Stylosanthes</taxon>
    </lineage>
</organism>
<dbReference type="Proteomes" id="UP001341840">
    <property type="component" value="Unassembled WGS sequence"/>
</dbReference>
<protein>
    <submittedName>
        <fullName evidence="2">Uncharacterized protein</fullName>
    </submittedName>
</protein>
<gene>
    <name evidence="2" type="ORF">PIB30_048284</name>
</gene>
<evidence type="ECO:0000313" key="3">
    <source>
        <dbReference type="Proteomes" id="UP001341840"/>
    </source>
</evidence>
<comment type="caution">
    <text evidence="2">The sequence shown here is derived from an EMBL/GenBank/DDBJ whole genome shotgun (WGS) entry which is preliminary data.</text>
</comment>
<name>A0ABU6UGC6_9FABA</name>
<keyword evidence="3" id="KW-1185">Reference proteome</keyword>
<feature type="region of interest" description="Disordered" evidence="1">
    <location>
        <begin position="1"/>
        <end position="23"/>
    </location>
</feature>
<evidence type="ECO:0000313" key="2">
    <source>
        <dbReference type="EMBL" id="MED6160104.1"/>
    </source>
</evidence>
<proteinExistence type="predicted"/>